<dbReference type="InParanoid" id="C3Y9S8"/>
<organism>
    <name type="scientific">Branchiostoma floridae</name>
    <name type="common">Florida lancelet</name>
    <name type="synonym">Amphioxus</name>
    <dbReference type="NCBI Taxonomy" id="7739"/>
    <lineage>
        <taxon>Eukaryota</taxon>
        <taxon>Metazoa</taxon>
        <taxon>Chordata</taxon>
        <taxon>Cephalochordata</taxon>
        <taxon>Leptocardii</taxon>
        <taxon>Amphioxiformes</taxon>
        <taxon>Branchiostomatidae</taxon>
        <taxon>Branchiostoma</taxon>
    </lineage>
</organism>
<reference evidence="1" key="1">
    <citation type="journal article" date="2008" name="Nature">
        <title>The amphioxus genome and the evolution of the chordate karyotype.</title>
        <authorList>
            <consortium name="US DOE Joint Genome Institute (JGI-PGF)"/>
            <person name="Putnam N.H."/>
            <person name="Butts T."/>
            <person name="Ferrier D.E.K."/>
            <person name="Furlong R.F."/>
            <person name="Hellsten U."/>
            <person name="Kawashima T."/>
            <person name="Robinson-Rechavi M."/>
            <person name="Shoguchi E."/>
            <person name="Terry A."/>
            <person name="Yu J.-K."/>
            <person name="Benito-Gutierrez E.L."/>
            <person name="Dubchak I."/>
            <person name="Garcia-Fernandez J."/>
            <person name="Gibson-Brown J.J."/>
            <person name="Grigoriev I.V."/>
            <person name="Horton A.C."/>
            <person name="de Jong P.J."/>
            <person name="Jurka J."/>
            <person name="Kapitonov V.V."/>
            <person name="Kohara Y."/>
            <person name="Kuroki Y."/>
            <person name="Lindquist E."/>
            <person name="Lucas S."/>
            <person name="Osoegawa K."/>
            <person name="Pennacchio L.A."/>
            <person name="Salamov A.A."/>
            <person name="Satou Y."/>
            <person name="Sauka-Spengler T."/>
            <person name="Schmutz J."/>
            <person name="Shin-I T."/>
            <person name="Toyoda A."/>
            <person name="Bronner-Fraser M."/>
            <person name="Fujiyama A."/>
            <person name="Holland L.Z."/>
            <person name="Holland P.W.H."/>
            <person name="Satoh N."/>
            <person name="Rokhsar D.S."/>
        </authorList>
    </citation>
    <scope>NUCLEOTIDE SEQUENCE [LARGE SCALE GENOMIC DNA]</scope>
    <source>
        <strain evidence="1">S238N-H82</strain>
        <tissue evidence="1">Testes</tissue>
    </source>
</reference>
<dbReference type="SUPFAM" id="SSF81296">
    <property type="entry name" value="E set domains"/>
    <property type="match status" value="1"/>
</dbReference>
<dbReference type="EMBL" id="GG666493">
    <property type="protein sequence ID" value="EEN62837.1"/>
    <property type="molecule type" value="Genomic_DNA"/>
</dbReference>
<name>C3Y9S8_BRAFL</name>
<proteinExistence type="predicted"/>
<dbReference type="InterPro" id="IPR013783">
    <property type="entry name" value="Ig-like_fold"/>
</dbReference>
<dbReference type="PANTHER" id="PTHR16165:SF5">
    <property type="entry name" value="NXPE FAMILY MEMBER 3"/>
    <property type="match status" value="1"/>
</dbReference>
<dbReference type="InterPro" id="IPR026845">
    <property type="entry name" value="NXPH/NXPE"/>
</dbReference>
<dbReference type="AlphaFoldDB" id="C3Y9S8"/>
<evidence type="ECO:0000313" key="1">
    <source>
        <dbReference type="EMBL" id="EEN62837.1"/>
    </source>
</evidence>
<dbReference type="Gene3D" id="2.60.40.10">
    <property type="entry name" value="Immunoglobulins"/>
    <property type="match status" value="1"/>
</dbReference>
<dbReference type="PANTHER" id="PTHR16165">
    <property type="entry name" value="NXPE FAMILY MEMBER"/>
    <property type="match status" value="1"/>
</dbReference>
<sequence length="288" mass="32711">MVHNIKHHSLTGSLARLDPSLLLKLVQATNGSYRAAHLARLMMACPGAGWWIMTEPLVGSIRRYTKYTALCILLFSNVGMYYFLKGYWNIEYIYANQLGYLVTSPKSTFRVGEELSVVISARHKHNMTANVGDFLRASISTSNSRSSAVGIIKDNADGTYTVTFRLLWTGNVKINIQLISSRQTVDIIERTALDFPADKVMFRRRYQNGSKEEVQVLCNVYPEVLHGDGGVCNYSDPHAGARWFCEKAVTVPCDAWGFHGVHMYRAMRDMLEKGEESRFRKYVYRTQI</sequence>
<dbReference type="InterPro" id="IPR014756">
    <property type="entry name" value="Ig_E-set"/>
</dbReference>
<dbReference type="Pfam" id="PF06312">
    <property type="entry name" value="Neurexophilin"/>
    <property type="match status" value="1"/>
</dbReference>
<accession>C3Y9S8</accession>
<protein>
    <submittedName>
        <fullName evidence="1">Uncharacterized protein</fullName>
    </submittedName>
</protein>
<gene>
    <name evidence="1" type="ORF">BRAFLDRAFT_103575</name>
</gene>
<dbReference type="STRING" id="7739.C3Y9S8"/>